<dbReference type="RefSeq" id="WP_245776600.1">
    <property type="nucleotide sequence ID" value="NZ_FOLQ01000003.1"/>
</dbReference>
<keyword evidence="3" id="KW-1185">Reference proteome</keyword>
<dbReference type="Pfam" id="PF03724">
    <property type="entry name" value="META"/>
    <property type="match status" value="1"/>
</dbReference>
<name>A0A1I1NYM5_9BACT</name>
<dbReference type="AlphaFoldDB" id="A0A1I1NYM5"/>
<dbReference type="InterPro" id="IPR005184">
    <property type="entry name" value="DUF306_Meta_HslJ"/>
</dbReference>
<sequence>MTQCGHEEPVLAPNVESLIGTWRLVGPDSTYGTTLKFALDTANPPLDITPFNASGKASVNSYTLRLYATLDGTLSADHLGYTDMAGSQESMKFEQTYFKNLNAVARFELPKPNRLRIYHGGELPHVMEYEKQN</sequence>
<dbReference type="InterPro" id="IPR038670">
    <property type="entry name" value="HslJ-like_sf"/>
</dbReference>
<feature type="domain" description="DUF306" evidence="1">
    <location>
        <begin position="41"/>
        <end position="118"/>
    </location>
</feature>
<organism evidence="2 3">
    <name type="scientific">Spirosoma endophyticum</name>
    <dbReference type="NCBI Taxonomy" id="662367"/>
    <lineage>
        <taxon>Bacteria</taxon>
        <taxon>Pseudomonadati</taxon>
        <taxon>Bacteroidota</taxon>
        <taxon>Cytophagia</taxon>
        <taxon>Cytophagales</taxon>
        <taxon>Cytophagaceae</taxon>
        <taxon>Spirosoma</taxon>
    </lineage>
</organism>
<evidence type="ECO:0000313" key="3">
    <source>
        <dbReference type="Proteomes" id="UP000198598"/>
    </source>
</evidence>
<protein>
    <submittedName>
        <fullName evidence="2">Heat shock protein HslJ</fullName>
    </submittedName>
</protein>
<dbReference type="STRING" id="662367.SAMN05216167_10333"/>
<keyword evidence="2" id="KW-0346">Stress response</keyword>
<dbReference type="EMBL" id="FOLQ01000003">
    <property type="protein sequence ID" value="SFD02565.1"/>
    <property type="molecule type" value="Genomic_DNA"/>
</dbReference>
<dbReference type="Gene3D" id="2.40.128.270">
    <property type="match status" value="1"/>
</dbReference>
<evidence type="ECO:0000313" key="2">
    <source>
        <dbReference type="EMBL" id="SFD02565.1"/>
    </source>
</evidence>
<gene>
    <name evidence="2" type="ORF">SAMN05216167_10333</name>
</gene>
<dbReference type="Proteomes" id="UP000198598">
    <property type="component" value="Unassembled WGS sequence"/>
</dbReference>
<proteinExistence type="predicted"/>
<accession>A0A1I1NYM5</accession>
<reference evidence="2 3" key="1">
    <citation type="submission" date="2016-10" db="EMBL/GenBank/DDBJ databases">
        <authorList>
            <person name="de Groot N.N."/>
        </authorList>
    </citation>
    <scope>NUCLEOTIDE SEQUENCE [LARGE SCALE GENOMIC DNA]</scope>
    <source>
        <strain evidence="2 3">DSM 26130</strain>
    </source>
</reference>
<evidence type="ECO:0000259" key="1">
    <source>
        <dbReference type="Pfam" id="PF03724"/>
    </source>
</evidence>